<gene>
    <name evidence="3" type="ORF">LX81_03456</name>
</gene>
<dbReference type="SUPFAM" id="SSF53955">
    <property type="entry name" value="Lysozyme-like"/>
    <property type="match status" value="1"/>
</dbReference>
<comment type="caution">
    <text evidence="3">The sequence shown here is derived from an EMBL/GenBank/DDBJ whole genome shotgun (WGS) entry which is preliminary data.</text>
</comment>
<dbReference type="InterPro" id="IPR036366">
    <property type="entry name" value="PGBDSf"/>
</dbReference>
<sequence length="382" mass="41145">MRIERRSVLLGMAALGLTACGNAPIASREPDGLPPEMRPVPNPGWEAWSRGFQARAISSGIAPEVVSRAFLRAGYLPGVIERDRNQTEFTRSLEDYLSIAASPDRVETGRRQFARYRETLSRIEASYGVPAPIVTAIWGLESNYGERRGQIPVVSALGTLAYDGRRGTFFESQLLAALRILERGDTTPERLVGSWAGAMGHTQFIPTSYQAYAVDFTGDGRRDIWSDDPTDALASAASYLARSGWRSGEDWGGEIGVAGTPSAGGPVITPQPGGPSFRVLRNFDVIKRYNNSTNYAIGVGHLADRIVGGPEIQGRFPPDEYGLTKEMRQSLQRRLSAAGYDTGGDDGVIGPSSRAAIEAYQRASGLPIDGNPGRALLSRLGG</sequence>
<dbReference type="InterPro" id="IPR043426">
    <property type="entry name" value="MltB-like"/>
</dbReference>
<dbReference type="EMBL" id="QKZL01000021">
    <property type="protein sequence ID" value="PZX12905.1"/>
    <property type="molecule type" value="Genomic_DNA"/>
</dbReference>
<dbReference type="Pfam" id="PF01471">
    <property type="entry name" value="PG_binding_1"/>
    <property type="match status" value="1"/>
</dbReference>
<dbReference type="PANTHER" id="PTHR30163">
    <property type="entry name" value="MEMBRANE-BOUND LYTIC MUREIN TRANSGLYCOSYLASE B"/>
    <property type="match status" value="1"/>
</dbReference>
<dbReference type="InterPro" id="IPR036365">
    <property type="entry name" value="PGBD-like_sf"/>
</dbReference>
<organism evidence="3 4">
    <name type="scientific">Palleronia aestuarii</name>
    <dbReference type="NCBI Taxonomy" id="568105"/>
    <lineage>
        <taxon>Bacteria</taxon>
        <taxon>Pseudomonadati</taxon>
        <taxon>Pseudomonadota</taxon>
        <taxon>Alphaproteobacteria</taxon>
        <taxon>Rhodobacterales</taxon>
        <taxon>Roseobacteraceae</taxon>
        <taxon>Palleronia</taxon>
    </lineage>
</organism>
<dbReference type="AlphaFoldDB" id="A0A2W7MXM1"/>
<dbReference type="Gene3D" id="1.10.8.350">
    <property type="entry name" value="Bacterial muramidase"/>
    <property type="match status" value="1"/>
</dbReference>
<feature type="domain" description="Transglycosylase SLT" evidence="2">
    <location>
        <begin position="46"/>
        <end position="258"/>
    </location>
</feature>
<evidence type="ECO:0000259" key="2">
    <source>
        <dbReference type="Pfam" id="PF13406"/>
    </source>
</evidence>
<proteinExistence type="predicted"/>
<dbReference type="PROSITE" id="PS51257">
    <property type="entry name" value="PROKAR_LIPOPROTEIN"/>
    <property type="match status" value="1"/>
</dbReference>
<dbReference type="Gene3D" id="1.10.530.10">
    <property type="match status" value="1"/>
</dbReference>
<dbReference type="InterPro" id="IPR023346">
    <property type="entry name" value="Lysozyme-like_dom_sf"/>
</dbReference>
<dbReference type="OrthoDB" id="9808544at2"/>
<reference evidence="3 4" key="1">
    <citation type="submission" date="2018-06" db="EMBL/GenBank/DDBJ databases">
        <title>Genomic Encyclopedia of Archaeal and Bacterial Type Strains, Phase II (KMG-II): from individual species to whole genera.</title>
        <authorList>
            <person name="Goeker M."/>
        </authorList>
    </citation>
    <scope>NUCLEOTIDE SEQUENCE [LARGE SCALE GENOMIC DNA]</scope>
    <source>
        <strain evidence="3 4">DSM 22009</strain>
    </source>
</reference>
<protein>
    <submittedName>
        <fullName evidence="3">Lytic murein transglycosylase</fullName>
    </submittedName>
</protein>
<feature type="domain" description="Transglycosylase SLT" evidence="2">
    <location>
        <begin position="270"/>
        <end position="304"/>
    </location>
</feature>
<dbReference type="PANTHER" id="PTHR30163:SF8">
    <property type="entry name" value="LYTIC MUREIN TRANSGLYCOSYLASE"/>
    <property type="match status" value="1"/>
</dbReference>
<dbReference type="GO" id="GO:0008933">
    <property type="term" value="F:peptidoglycan lytic transglycosylase activity"/>
    <property type="evidence" value="ECO:0007669"/>
    <property type="project" value="TreeGrafter"/>
</dbReference>
<dbReference type="InterPro" id="IPR031304">
    <property type="entry name" value="SLT_2"/>
</dbReference>
<evidence type="ECO:0000313" key="3">
    <source>
        <dbReference type="EMBL" id="PZX12905.1"/>
    </source>
</evidence>
<dbReference type="GO" id="GO:0009253">
    <property type="term" value="P:peptidoglycan catabolic process"/>
    <property type="evidence" value="ECO:0007669"/>
    <property type="project" value="TreeGrafter"/>
</dbReference>
<dbReference type="SUPFAM" id="SSF47090">
    <property type="entry name" value="PGBD-like"/>
    <property type="match status" value="1"/>
</dbReference>
<accession>A0A2W7MXM1</accession>
<dbReference type="InterPro" id="IPR002477">
    <property type="entry name" value="Peptidoglycan-bd-like"/>
</dbReference>
<feature type="domain" description="Peptidoglycan binding-like" evidence="1">
    <location>
        <begin position="326"/>
        <end position="380"/>
    </location>
</feature>
<dbReference type="Pfam" id="PF13406">
    <property type="entry name" value="SLT_2"/>
    <property type="match status" value="2"/>
</dbReference>
<dbReference type="CDD" id="cd13399">
    <property type="entry name" value="Slt35-like"/>
    <property type="match status" value="1"/>
</dbReference>
<dbReference type="RefSeq" id="WP_111538529.1">
    <property type="nucleotide sequence ID" value="NZ_QKZL01000021.1"/>
</dbReference>
<evidence type="ECO:0000259" key="1">
    <source>
        <dbReference type="Pfam" id="PF01471"/>
    </source>
</evidence>
<dbReference type="InterPro" id="IPR011970">
    <property type="entry name" value="MltB_2"/>
</dbReference>
<dbReference type="FunFam" id="1.10.8.350:FF:000001">
    <property type="entry name" value="Lytic murein transglycosylase B"/>
    <property type="match status" value="1"/>
</dbReference>
<evidence type="ECO:0000313" key="4">
    <source>
        <dbReference type="Proteomes" id="UP000248916"/>
    </source>
</evidence>
<dbReference type="Gene3D" id="1.10.101.10">
    <property type="entry name" value="PGBD-like superfamily/PGBD"/>
    <property type="match status" value="1"/>
</dbReference>
<dbReference type="NCBIfam" id="TIGR02283">
    <property type="entry name" value="MltB_2"/>
    <property type="match status" value="1"/>
</dbReference>
<name>A0A2W7MXM1_9RHOB</name>
<keyword evidence="4" id="KW-1185">Reference proteome</keyword>
<dbReference type="Proteomes" id="UP000248916">
    <property type="component" value="Unassembled WGS sequence"/>
</dbReference>